<dbReference type="SUPFAM" id="SSF53955">
    <property type="entry name" value="Lysozyme-like"/>
    <property type="match status" value="1"/>
</dbReference>
<evidence type="ECO:0000256" key="1">
    <source>
        <dbReference type="ARBA" id="ARBA00004236"/>
    </source>
</evidence>
<comment type="catalytic activity">
    <reaction evidence="11">
        <text>[GlcNAc-(1-&gt;4)-Mur2Ac(oyl-L-Ala-gamma-D-Glu-L-Lys-D-Ala-D-Ala)](n)-di-trans,octa-cis-undecaprenyl diphosphate + beta-D-GlcNAc-(1-&gt;4)-Mur2Ac(oyl-L-Ala-gamma-D-Glu-L-Lys-D-Ala-D-Ala)-di-trans,octa-cis-undecaprenyl diphosphate = [GlcNAc-(1-&gt;4)-Mur2Ac(oyl-L-Ala-gamma-D-Glu-L-Lys-D-Ala-D-Ala)](n+1)-di-trans,octa-cis-undecaprenyl diphosphate + di-trans,octa-cis-undecaprenyl diphosphate + H(+)</text>
        <dbReference type="Rhea" id="RHEA:23708"/>
        <dbReference type="Rhea" id="RHEA-COMP:9602"/>
        <dbReference type="Rhea" id="RHEA-COMP:9603"/>
        <dbReference type="ChEBI" id="CHEBI:15378"/>
        <dbReference type="ChEBI" id="CHEBI:58405"/>
        <dbReference type="ChEBI" id="CHEBI:60033"/>
        <dbReference type="ChEBI" id="CHEBI:78435"/>
        <dbReference type="EC" id="2.4.99.28"/>
    </reaction>
</comment>
<dbReference type="InterPro" id="IPR001264">
    <property type="entry name" value="Glyco_trans_51"/>
</dbReference>
<dbReference type="InterPro" id="IPR036950">
    <property type="entry name" value="PBP_transglycosylase"/>
</dbReference>
<evidence type="ECO:0000259" key="13">
    <source>
        <dbReference type="Pfam" id="PF00912"/>
    </source>
</evidence>
<dbReference type="Pfam" id="PF00912">
    <property type="entry name" value="Transgly"/>
    <property type="match status" value="1"/>
</dbReference>
<dbReference type="InterPro" id="IPR050396">
    <property type="entry name" value="Glycosyltr_51/Transpeptidase"/>
</dbReference>
<keyword evidence="3" id="KW-1003">Cell membrane</keyword>
<keyword evidence="7" id="KW-0573">Peptidoglycan synthesis</keyword>
<keyword evidence="4" id="KW-0328">Glycosyltransferase</keyword>
<feature type="transmembrane region" description="Helical" evidence="12">
    <location>
        <begin position="9"/>
        <end position="28"/>
    </location>
</feature>
<evidence type="ECO:0000256" key="3">
    <source>
        <dbReference type="ARBA" id="ARBA00022475"/>
    </source>
</evidence>
<comment type="subcellular location">
    <subcellularLocation>
        <location evidence="1">Cell membrane</location>
    </subcellularLocation>
</comment>
<evidence type="ECO:0000256" key="2">
    <source>
        <dbReference type="ARBA" id="ARBA00004752"/>
    </source>
</evidence>
<keyword evidence="15" id="KW-1185">Reference proteome</keyword>
<gene>
    <name evidence="14" type="ORF">FIA58_001400</name>
</gene>
<dbReference type="PANTHER" id="PTHR32282:SF11">
    <property type="entry name" value="PENICILLIN-BINDING PROTEIN 1B"/>
    <property type="match status" value="1"/>
</dbReference>
<name>A0ABX0IM62_9FLAO</name>
<evidence type="ECO:0000256" key="9">
    <source>
        <dbReference type="ARBA" id="ARBA00023316"/>
    </source>
</evidence>
<comment type="caution">
    <text evidence="14">The sequence shown here is derived from an EMBL/GenBank/DDBJ whole genome shotgun (WGS) entry which is preliminary data.</text>
</comment>
<evidence type="ECO:0000256" key="8">
    <source>
        <dbReference type="ARBA" id="ARBA00023136"/>
    </source>
</evidence>
<evidence type="ECO:0000256" key="10">
    <source>
        <dbReference type="ARBA" id="ARBA00034000"/>
    </source>
</evidence>
<evidence type="ECO:0000256" key="7">
    <source>
        <dbReference type="ARBA" id="ARBA00022984"/>
    </source>
</evidence>
<comment type="catalytic activity">
    <reaction evidence="10">
        <text>Preferential cleavage: (Ac)2-L-Lys-D-Ala-|-D-Ala. Also transpeptidation of peptidyl-alanyl moieties that are N-acyl substituents of D-alanine.</text>
        <dbReference type="EC" id="3.4.16.4"/>
    </reaction>
</comment>
<evidence type="ECO:0000313" key="15">
    <source>
        <dbReference type="Proteomes" id="UP000817854"/>
    </source>
</evidence>
<proteinExistence type="predicted"/>
<dbReference type="PANTHER" id="PTHR32282">
    <property type="entry name" value="BINDING PROTEIN TRANSPEPTIDASE, PUTATIVE-RELATED"/>
    <property type="match status" value="1"/>
</dbReference>
<evidence type="ECO:0000256" key="6">
    <source>
        <dbReference type="ARBA" id="ARBA00022960"/>
    </source>
</evidence>
<keyword evidence="6" id="KW-0133">Cell shape</keyword>
<keyword evidence="5" id="KW-0808">Transferase</keyword>
<reference evidence="14" key="2">
    <citation type="submission" date="2020-02" db="EMBL/GenBank/DDBJ databases">
        <title>Flavobacterium profundi sp. nov., isolated from a deep-sea seamount.</title>
        <authorList>
            <person name="Zhang D.-C."/>
        </authorList>
    </citation>
    <scope>NUCLEOTIDE SEQUENCE</scope>
    <source>
        <strain evidence="14">EC11</strain>
    </source>
</reference>
<dbReference type="Proteomes" id="UP000817854">
    <property type="component" value="Unassembled WGS sequence"/>
</dbReference>
<keyword evidence="8 12" id="KW-0472">Membrane</keyword>
<keyword evidence="12" id="KW-0812">Transmembrane</keyword>
<sequence>MKLKKIAKGLLKTGIICLVLLVVIYNLLLSDFNPIFDTQNYKQLTTALDQAKEESFEEIIETYDSIYTSPSFKELAVSNLFSYSNKQCPCLNITRMYHSYYNNRFESIYEGIFFTLKLERKYTQRECLKLLLKDSDYLYQNRGIKKAAHYYYNKELKDLNQKERITLILMLENPTLYNPERNRKMLQRKVLHIQKMLKNKF</sequence>
<organism evidence="14 15">
    <name type="scientific">Flavobacterium jejuense</name>
    <dbReference type="NCBI Taxonomy" id="1544455"/>
    <lineage>
        <taxon>Bacteria</taxon>
        <taxon>Pseudomonadati</taxon>
        <taxon>Bacteroidota</taxon>
        <taxon>Flavobacteriia</taxon>
        <taxon>Flavobacteriales</taxon>
        <taxon>Flavobacteriaceae</taxon>
        <taxon>Flavobacterium</taxon>
    </lineage>
</organism>
<keyword evidence="12" id="KW-1133">Transmembrane helix</keyword>
<evidence type="ECO:0000256" key="5">
    <source>
        <dbReference type="ARBA" id="ARBA00022679"/>
    </source>
</evidence>
<dbReference type="RefSeq" id="WP_140959257.1">
    <property type="nucleotide sequence ID" value="NZ_VEVQ02000001.1"/>
</dbReference>
<evidence type="ECO:0000256" key="4">
    <source>
        <dbReference type="ARBA" id="ARBA00022676"/>
    </source>
</evidence>
<comment type="pathway">
    <text evidence="2">Cell wall biogenesis; peptidoglycan biosynthesis.</text>
</comment>
<evidence type="ECO:0000256" key="12">
    <source>
        <dbReference type="SAM" id="Phobius"/>
    </source>
</evidence>
<dbReference type="EMBL" id="VEVQ02000001">
    <property type="protein sequence ID" value="NHN24316.1"/>
    <property type="molecule type" value="Genomic_DNA"/>
</dbReference>
<dbReference type="InterPro" id="IPR023346">
    <property type="entry name" value="Lysozyme-like_dom_sf"/>
</dbReference>
<keyword evidence="9" id="KW-0961">Cell wall biogenesis/degradation</keyword>
<feature type="domain" description="Glycosyl transferase family 51" evidence="13">
    <location>
        <begin position="110"/>
        <end position="194"/>
    </location>
</feature>
<reference evidence="14" key="1">
    <citation type="submission" date="2019-05" db="EMBL/GenBank/DDBJ databases">
        <authorList>
            <person name="Lianzixin W."/>
        </authorList>
    </citation>
    <scope>NUCLEOTIDE SEQUENCE</scope>
    <source>
        <strain evidence="14">EC11</strain>
    </source>
</reference>
<protein>
    <recommendedName>
        <fullName evidence="13">Glycosyl transferase family 51 domain-containing protein</fullName>
    </recommendedName>
</protein>
<dbReference type="Gene3D" id="1.10.3810.10">
    <property type="entry name" value="Biosynthetic peptidoglycan transglycosylase-like"/>
    <property type="match status" value="1"/>
</dbReference>
<evidence type="ECO:0000313" key="14">
    <source>
        <dbReference type="EMBL" id="NHN24316.1"/>
    </source>
</evidence>
<accession>A0ABX0IM62</accession>
<evidence type="ECO:0000256" key="11">
    <source>
        <dbReference type="ARBA" id="ARBA00049902"/>
    </source>
</evidence>